<proteinExistence type="predicted"/>
<dbReference type="RefSeq" id="WP_330197971.1">
    <property type="nucleotide sequence ID" value="NZ_JAZDRP010000002.1"/>
</dbReference>
<keyword evidence="2" id="KW-0472">Membrane</keyword>
<accession>A0ABU7LN05</accession>
<feature type="transmembrane region" description="Helical" evidence="2">
    <location>
        <begin position="38"/>
        <end position="56"/>
    </location>
</feature>
<evidence type="ECO:0000256" key="1">
    <source>
        <dbReference type="SAM" id="MobiDB-lite"/>
    </source>
</evidence>
<comment type="caution">
    <text evidence="3">The sequence shown here is derived from an EMBL/GenBank/DDBJ whole genome shotgun (WGS) entry which is preliminary data.</text>
</comment>
<keyword evidence="2" id="KW-1133">Transmembrane helix</keyword>
<name>A0ABU7LN05_9PROT</name>
<evidence type="ECO:0000313" key="3">
    <source>
        <dbReference type="EMBL" id="MEE2525308.1"/>
    </source>
</evidence>
<gene>
    <name evidence="3" type="ORF">V0U79_02945</name>
</gene>
<keyword evidence="4" id="KW-1185">Reference proteome</keyword>
<evidence type="ECO:0008006" key="5">
    <source>
        <dbReference type="Google" id="ProtNLM"/>
    </source>
</evidence>
<dbReference type="Proteomes" id="UP001354971">
    <property type="component" value="Unassembled WGS sequence"/>
</dbReference>
<evidence type="ECO:0000313" key="4">
    <source>
        <dbReference type="Proteomes" id="UP001354971"/>
    </source>
</evidence>
<feature type="region of interest" description="Disordered" evidence="1">
    <location>
        <begin position="1"/>
        <end position="23"/>
    </location>
</feature>
<protein>
    <recommendedName>
        <fullName evidence="5">Protoheme IX farnesyltransferase</fullName>
    </recommendedName>
</protein>
<sequence>MSETTPPTVEETGAEKPPANNAQARQDFIKARGRRNVMIAWSLVAFMVIVFSITAIRLTQNMAAREAAIVEEESDESLAAE</sequence>
<keyword evidence="2" id="KW-0812">Transmembrane</keyword>
<dbReference type="EMBL" id="JAZDRP010000002">
    <property type="protein sequence ID" value="MEE2525308.1"/>
    <property type="molecule type" value="Genomic_DNA"/>
</dbReference>
<reference evidence="3 4" key="1">
    <citation type="submission" date="2024-01" db="EMBL/GenBank/DDBJ databases">
        <title>Hyphobacterium bacterium isolated from marine sediment.</title>
        <authorList>
            <person name="Zhao S."/>
        </authorList>
    </citation>
    <scope>NUCLEOTIDE SEQUENCE [LARGE SCALE GENOMIC DNA]</scope>
    <source>
        <strain evidence="4">HN65</strain>
    </source>
</reference>
<organism evidence="3 4">
    <name type="scientific">Hyphobacterium lacteum</name>
    <dbReference type="NCBI Taxonomy" id="3116575"/>
    <lineage>
        <taxon>Bacteria</taxon>
        <taxon>Pseudomonadati</taxon>
        <taxon>Pseudomonadota</taxon>
        <taxon>Alphaproteobacteria</taxon>
        <taxon>Maricaulales</taxon>
        <taxon>Maricaulaceae</taxon>
        <taxon>Hyphobacterium</taxon>
    </lineage>
</organism>
<evidence type="ECO:0000256" key="2">
    <source>
        <dbReference type="SAM" id="Phobius"/>
    </source>
</evidence>